<dbReference type="PANTHER" id="PTHR30269">
    <property type="entry name" value="TRANSMEMBRANE PROTEIN YFCA"/>
    <property type="match status" value="1"/>
</dbReference>
<keyword evidence="4 8" id="KW-1003">Cell membrane</keyword>
<reference evidence="9 10" key="1">
    <citation type="submission" date="2016-10" db="EMBL/GenBank/DDBJ databases">
        <authorList>
            <person name="de Groot N.N."/>
        </authorList>
    </citation>
    <scope>NUCLEOTIDE SEQUENCE [LARGE SCALE GENOMIC DNA]</scope>
    <source>
        <strain evidence="9 10">CGMCC 1.9113</strain>
    </source>
</reference>
<dbReference type="PANTHER" id="PTHR30269:SF0">
    <property type="entry name" value="MEMBRANE TRANSPORTER PROTEIN YFCA-RELATED"/>
    <property type="match status" value="1"/>
</dbReference>
<feature type="transmembrane region" description="Helical" evidence="8">
    <location>
        <begin position="66"/>
        <end position="88"/>
    </location>
</feature>
<sequence>MVYRRLIMPRRASTFARESAKRCCVLDLSTLALSAAAGIVGGAMNALAGGGTFATMPALLAMGTPANVANATSNLALMPGAGMSAWTFRDELRPVGGVPVRLLAGITFVAGLVGSALLVVTPAAAFDVIVPWLLLIAFIAIVFGKRAADWLAARVTIGRGTLMAVQALLGTYGGYFGGGVGIMTTATYGLLAGESPRGMFAPRTLMLAVANFAAAIVFASTGLVRWDACLPMLAGGVLGGWLGAHAGKRLPAGAVRWWTILVTAATTAVFFWRAYG</sequence>
<evidence type="ECO:0000256" key="2">
    <source>
        <dbReference type="ARBA" id="ARBA00009142"/>
    </source>
</evidence>
<protein>
    <recommendedName>
        <fullName evidence="8">Probable membrane transporter protein</fullName>
    </recommendedName>
</protein>
<organism evidence="9 10">
    <name type="scientific">Sphingomonas rubra</name>
    <dbReference type="NCBI Taxonomy" id="634430"/>
    <lineage>
        <taxon>Bacteria</taxon>
        <taxon>Pseudomonadati</taxon>
        <taxon>Pseudomonadota</taxon>
        <taxon>Alphaproteobacteria</taxon>
        <taxon>Sphingomonadales</taxon>
        <taxon>Sphingomonadaceae</taxon>
        <taxon>Sphingomonas</taxon>
    </lineage>
</organism>
<dbReference type="Proteomes" id="UP000199586">
    <property type="component" value="Unassembled WGS sequence"/>
</dbReference>
<proteinExistence type="inferred from homology"/>
<evidence type="ECO:0000256" key="1">
    <source>
        <dbReference type="ARBA" id="ARBA00004651"/>
    </source>
</evidence>
<evidence type="ECO:0000256" key="4">
    <source>
        <dbReference type="ARBA" id="ARBA00022475"/>
    </source>
</evidence>
<gene>
    <name evidence="9" type="ORF">SAMN04488241_10763</name>
</gene>
<evidence type="ECO:0000256" key="6">
    <source>
        <dbReference type="ARBA" id="ARBA00022989"/>
    </source>
</evidence>
<keyword evidence="5 8" id="KW-0812">Transmembrane</keyword>
<keyword evidence="7 8" id="KW-0472">Membrane</keyword>
<feature type="transmembrane region" description="Helical" evidence="8">
    <location>
        <begin position="254"/>
        <end position="275"/>
    </location>
</feature>
<feature type="transmembrane region" description="Helical" evidence="8">
    <location>
        <begin position="205"/>
        <end position="224"/>
    </location>
</feature>
<dbReference type="InterPro" id="IPR052017">
    <property type="entry name" value="TSUP"/>
</dbReference>
<comment type="similarity">
    <text evidence="2 8">Belongs to the 4-toluene sulfonate uptake permease (TSUP) (TC 2.A.102) family.</text>
</comment>
<feature type="transmembrane region" description="Helical" evidence="8">
    <location>
        <begin position="124"/>
        <end position="144"/>
    </location>
</feature>
<evidence type="ECO:0000256" key="8">
    <source>
        <dbReference type="RuleBase" id="RU363041"/>
    </source>
</evidence>
<evidence type="ECO:0000256" key="5">
    <source>
        <dbReference type="ARBA" id="ARBA00022692"/>
    </source>
</evidence>
<dbReference type="EMBL" id="FOXP01000007">
    <property type="protein sequence ID" value="SFP78314.1"/>
    <property type="molecule type" value="Genomic_DNA"/>
</dbReference>
<evidence type="ECO:0000313" key="10">
    <source>
        <dbReference type="Proteomes" id="UP000199586"/>
    </source>
</evidence>
<accession>A0A1I5T5I0</accession>
<evidence type="ECO:0000256" key="3">
    <source>
        <dbReference type="ARBA" id="ARBA00022448"/>
    </source>
</evidence>
<name>A0A1I5T5I0_9SPHN</name>
<dbReference type="AlphaFoldDB" id="A0A1I5T5I0"/>
<feature type="transmembrane region" description="Helical" evidence="8">
    <location>
        <begin position="175"/>
        <end position="193"/>
    </location>
</feature>
<dbReference type="GO" id="GO:0005886">
    <property type="term" value="C:plasma membrane"/>
    <property type="evidence" value="ECO:0007669"/>
    <property type="project" value="UniProtKB-SubCell"/>
</dbReference>
<feature type="transmembrane region" description="Helical" evidence="8">
    <location>
        <begin position="100"/>
        <end position="118"/>
    </location>
</feature>
<evidence type="ECO:0000256" key="7">
    <source>
        <dbReference type="ARBA" id="ARBA00023136"/>
    </source>
</evidence>
<comment type="subcellular location">
    <subcellularLocation>
        <location evidence="1 8">Cell membrane</location>
        <topology evidence="1 8">Multi-pass membrane protein</topology>
    </subcellularLocation>
</comment>
<keyword evidence="6 8" id="KW-1133">Transmembrane helix</keyword>
<dbReference type="InterPro" id="IPR002781">
    <property type="entry name" value="TM_pro_TauE-like"/>
</dbReference>
<evidence type="ECO:0000313" key="9">
    <source>
        <dbReference type="EMBL" id="SFP78314.1"/>
    </source>
</evidence>
<keyword evidence="10" id="KW-1185">Reference proteome</keyword>
<keyword evidence="3" id="KW-0813">Transport</keyword>
<dbReference type="STRING" id="634430.SAMN04488241_10763"/>
<dbReference type="Pfam" id="PF01925">
    <property type="entry name" value="TauE"/>
    <property type="match status" value="1"/>
</dbReference>